<dbReference type="Proteomes" id="UP000604046">
    <property type="component" value="Unassembled WGS sequence"/>
</dbReference>
<gene>
    <name evidence="1" type="ORF">SNAT2548_LOCUS18000</name>
</gene>
<sequence>MCERKILLASAVARSRRSHSVQLDPSRCESNKSRPTLALTRKPHISFAFRMILVRLGLAAVPLAHSHLRWCSEGHQVADLCCGPECKDCGDCSGGSSSGCCEAFLRGLGRRCHSAWDVFCLVPAHPPRRRGNESCAAAVAGSLPLLSKAFLIRGRPSEPSGPSQGPSSYSFYTKALRAWQVCTEALGLAFWEFQLSDADWPGLRRRPEIRKRVFAGDRLHVFLCAPSPWPYTKHFRASFACQTVESVLKEALPLMLDYTAQLHGAILDQAPPQGTASYVLGGWDRRKEVLQLLSSLKTRAVAHEPSGDTPRLRAAVCIAGLARSFHLPRVFESLAMATQSLKAETQLFYVLDLQGRPYEEFSDAFAALPPDGMVLYDESRGTGLRLPQCQWATPGHVHKMFEKLHSCFHLITAAEQAQHKRFDWIVRLRPDFEWLAPIGNLREFDAKKLHIVLHWILPDKFYDTTDFFALVPRRQFRAYFEVGCPSRRQVRLAAFQDLCYGLICNTTDCTVQAECALQLRLKALKVPVSPFPPITNIVREDRCHPGDLKCLHGWNPRELERYPERCFLCMLME</sequence>
<dbReference type="EMBL" id="CAJNDS010002130">
    <property type="protein sequence ID" value="CAE7343652.1"/>
    <property type="molecule type" value="Genomic_DNA"/>
</dbReference>
<evidence type="ECO:0000313" key="1">
    <source>
        <dbReference type="EMBL" id="CAE7343652.1"/>
    </source>
</evidence>
<accession>A0A812PHP6</accession>
<keyword evidence="2" id="KW-1185">Reference proteome</keyword>
<comment type="caution">
    <text evidence="1">The sequence shown here is derived from an EMBL/GenBank/DDBJ whole genome shotgun (WGS) entry which is preliminary data.</text>
</comment>
<dbReference type="OrthoDB" id="406110at2759"/>
<proteinExistence type="predicted"/>
<reference evidence="1" key="1">
    <citation type="submission" date="2021-02" db="EMBL/GenBank/DDBJ databases">
        <authorList>
            <person name="Dougan E. K."/>
            <person name="Rhodes N."/>
            <person name="Thang M."/>
            <person name="Chan C."/>
        </authorList>
    </citation>
    <scope>NUCLEOTIDE SEQUENCE</scope>
</reference>
<dbReference type="AlphaFoldDB" id="A0A812PHP6"/>
<protein>
    <submittedName>
        <fullName evidence="1">Uncharacterized protein</fullName>
    </submittedName>
</protein>
<organism evidence="1 2">
    <name type="scientific">Symbiodinium natans</name>
    <dbReference type="NCBI Taxonomy" id="878477"/>
    <lineage>
        <taxon>Eukaryota</taxon>
        <taxon>Sar</taxon>
        <taxon>Alveolata</taxon>
        <taxon>Dinophyceae</taxon>
        <taxon>Suessiales</taxon>
        <taxon>Symbiodiniaceae</taxon>
        <taxon>Symbiodinium</taxon>
    </lineage>
</organism>
<name>A0A812PHP6_9DINO</name>
<evidence type="ECO:0000313" key="2">
    <source>
        <dbReference type="Proteomes" id="UP000604046"/>
    </source>
</evidence>